<keyword evidence="3" id="KW-1003">Cell membrane</keyword>
<comment type="similarity">
    <text evidence="8 9">Belongs to the TRAP transporter small permease family.</text>
</comment>
<keyword evidence="2 9" id="KW-0813">Transport</keyword>
<name>A0A7L5BWY8_9RHOB</name>
<dbReference type="RefSeq" id="WP_165096290.1">
    <property type="nucleotide sequence ID" value="NZ_CP049056.1"/>
</dbReference>
<dbReference type="KEGG" id="hdh:G5B40_06005"/>
<evidence type="ECO:0000313" key="11">
    <source>
        <dbReference type="EMBL" id="QIE55047.1"/>
    </source>
</evidence>
<evidence type="ECO:0000256" key="8">
    <source>
        <dbReference type="ARBA" id="ARBA00038436"/>
    </source>
</evidence>
<keyword evidence="4 9" id="KW-0997">Cell inner membrane</keyword>
<dbReference type="InterPro" id="IPR055348">
    <property type="entry name" value="DctQ"/>
</dbReference>
<dbReference type="Pfam" id="PF04290">
    <property type="entry name" value="DctQ"/>
    <property type="match status" value="1"/>
</dbReference>
<comment type="subunit">
    <text evidence="9">The complex comprises the extracytoplasmic solute receptor protein and the two transmembrane proteins.</text>
</comment>
<evidence type="ECO:0000256" key="4">
    <source>
        <dbReference type="ARBA" id="ARBA00022519"/>
    </source>
</evidence>
<comment type="function">
    <text evidence="9">Part of the tripartite ATP-independent periplasmic (TRAP) transport system.</text>
</comment>
<proteinExistence type="inferred from homology"/>
<feature type="domain" description="Tripartite ATP-independent periplasmic transporters DctQ component" evidence="10">
    <location>
        <begin position="26"/>
        <end position="153"/>
    </location>
</feature>
<keyword evidence="12" id="KW-1185">Reference proteome</keyword>
<organism evidence="11 12">
    <name type="scientific">Pikeienuella piscinae</name>
    <dbReference type="NCBI Taxonomy" id="2748098"/>
    <lineage>
        <taxon>Bacteria</taxon>
        <taxon>Pseudomonadati</taxon>
        <taxon>Pseudomonadota</taxon>
        <taxon>Alphaproteobacteria</taxon>
        <taxon>Rhodobacterales</taxon>
        <taxon>Paracoccaceae</taxon>
        <taxon>Pikeienuella</taxon>
    </lineage>
</organism>
<feature type="transmembrane region" description="Helical" evidence="9">
    <location>
        <begin position="52"/>
        <end position="71"/>
    </location>
</feature>
<gene>
    <name evidence="11" type="ORF">G5B40_06005</name>
</gene>
<evidence type="ECO:0000256" key="9">
    <source>
        <dbReference type="RuleBase" id="RU369079"/>
    </source>
</evidence>
<feature type="transmembrane region" description="Helical" evidence="9">
    <location>
        <begin position="133"/>
        <end position="151"/>
    </location>
</feature>
<evidence type="ECO:0000256" key="3">
    <source>
        <dbReference type="ARBA" id="ARBA00022475"/>
    </source>
</evidence>
<keyword evidence="5 9" id="KW-0812">Transmembrane</keyword>
<evidence type="ECO:0000313" key="12">
    <source>
        <dbReference type="Proteomes" id="UP000503336"/>
    </source>
</evidence>
<reference evidence="11 12" key="1">
    <citation type="submission" date="2020-02" db="EMBL/GenBank/DDBJ databases">
        <title>complete genome sequence of Rhodobacteraceae bacterium.</title>
        <authorList>
            <person name="Park J."/>
            <person name="Kim Y.-S."/>
            <person name="Kim K.-H."/>
        </authorList>
    </citation>
    <scope>NUCLEOTIDE SEQUENCE [LARGE SCALE GENOMIC DNA]</scope>
    <source>
        <strain evidence="11 12">RR4-56</strain>
    </source>
</reference>
<evidence type="ECO:0000259" key="10">
    <source>
        <dbReference type="Pfam" id="PF04290"/>
    </source>
</evidence>
<comment type="subcellular location">
    <subcellularLocation>
        <location evidence="1 9">Cell inner membrane</location>
        <topology evidence="1 9">Multi-pass membrane protein</topology>
    </subcellularLocation>
</comment>
<evidence type="ECO:0000256" key="1">
    <source>
        <dbReference type="ARBA" id="ARBA00004429"/>
    </source>
</evidence>
<protein>
    <recommendedName>
        <fullName evidence="9">TRAP transporter small permease protein</fullName>
    </recommendedName>
</protein>
<evidence type="ECO:0000256" key="2">
    <source>
        <dbReference type="ARBA" id="ARBA00022448"/>
    </source>
</evidence>
<feature type="transmembrane region" description="Helical" evidence="9">
    <location>
        <begin position="92"/>
        <end position="113"/>
    </location>
</feature>
<dbReference type="PANTHER" id="PTHR35011:SF2">
    <property type="entry name" value="2,3-DIKETO-L-GULONATE TRAP TRANSPORTER SMALL PERMEASE PROTEIN YIAM"/>
    <property type="match status" value="1"/>
</dbReference>
<feature type="transmembrane region" description="Helical" evidence="9">
    <location>
        <begin position="12"/>
        <end position="32"/>
    </location>
</feature>
<dbReference type="GO" id="GO:0005886">
    <property type="term" value="C:plasma membrane"/>
    <property type="evidence" value="ECO:0007669"/>
    <property type="project" value="UniProtKB-SubCell"/>
</dbReference>
<dbReference type="GO" id="GO:0015740">
    <property type="term" value="P:C4-dicarboxylate transport"/>
    <property type="evidence" value="ECO:0007669"/>
    <property type="project" value="TreeGrafter"/>
</dbReference>
<dbReference type="AlphaFoldDB" id="A0A7L5BWY8"/>
<accession>A0A7L5BWY8</accession>
<sequence length="172" mass="18941">MKAVRILDLLLTRGLSILCGLLLAAMVLFTIYTVVMRTVFLAPPFWGDTLTLFANIWLVMLAFAMAVRARTAFAIESLYGLLPERLVNAARLLWLILFALVGALMAIWGFAAADRIMGAYWELGNLPKSYPMMILPIAGVLVFLASALTIAEHLGLIGPTSQSEEEQPQQEE</sequence>
<dbReference type="PANTHER" id="PTHR35011">
    <property type="entry name" value="2,3-DIKETO-L-GULONATE TRAP TRANSPORTER SMALL PERMEASE PROTEIN YIAM"/>
    <property type="match status" value="1"/>
</dbReference>
<evidence type="ECO:0000256" key="6">
    <source>
        <dbReference type="ARBA" id="ARBA00022989"/>
    </source>
</evidence>
<keyword evidence="7 9" id="KW-0472">Membrane</keyword>
<dbReference type="GO" id="GO:0022857">
    <property type="term" value="F:transmembrane transporter activity"/>
    <property type="evidence" value="ECO:0007669"/>
    <property type="project" value="UniProtKB-UniRule"/>
</dbReference>
<dbReference type="InterPro" id="IPR007387">
    <property type="entry name" value="TRAP_DctQ"/>
</dbReference>
<dbReference type="EMBL" id="CP049056">
    <property type="protein sequence ID" value="QIE55047.1"/>
    <property type="molecule type" value="Genomic_DNA"/>
</dbReference>
<keyword evidence="6 9" id="KW-1133">Transmembrane helix</keyword>
<dbReference type="Proteomes" id="UP000503336">
    <property type="component" value="Chromosome"/>
</dbReference>
<evidence type="ECO:0000256" key="5">
    <source>
        <dbReference type="ARBA" id="ARBA00022692"/>
    </source>
</evidence>
<evidence type="ECO:0000256" key="7">
    <source>
        <dbReference type="ARBA" id="ARBA00023136"/>
    </source>
</evidence>